<dbReference type="InterPro" id="IPR020892">
    <property type="entry name" value="Cyclophilin-type_PPIase_CS"/>
</dbReference>
<feature type="domain" description="PPIase cyclophilin-type" evidence="8">
    <location>
        <begin position="31"/>
        <end position="193"/>
    </location>
</feature>
<dbReference type="PRINTS" id="PR00153">
    <property type="entry name" value="CSAPPISMRASE"/>
</dbReference>
<evidence type="ECO:0000256" key="6">
    <source>
        <dbReference type="ARBA" id="ARBA00023110"/>
    </source>
</evidence>
<dbReference type="GO" id="GO:0006457">
    <property type="term" value="P:protein folding"/>
    <property type="evidence" value="ECO:0007669"/>
    <property type="project" value="InterPro"/>
</dbReference>
<dbReference type="InterPro" id="IPR029000">
    <property type="entry name" value="Cyclophilin-like_dom_sf"/>
</dbReference>
<dbReference type="PROSITE" id="PS50072">
    <property type="entry name" value="CSA_PPIASE_2"/>
    <property type="match status" value="1"/>
</dbReference>
<evidence type="ECO:0000256" key="1">
    <source>
        <dbReference type="ARBA" id="ARBA00002388"/>
    </source>
</evidence>
<dbReference type="PROSITE" id="PS00170">
    <property type="entry name" value="CSA_PPIASE_1"/>
    <property type="match status" value="1"/>
</dbReference>
<dbReference type="SUPFAM" id="SSF50891">
    <property type="entry name" value="Cyclophilin-like"/>
    <property type="match status" value="1"/>
</dbReference>
<dbReference type="GO" id="GO:0005737">
    <property type="term" value="C:cytoplasm"/>
    <property type="evidence" value="ECO:0007669"/>
    <property type="project" value="UniProtKB-SubCell"/>
</dbReference>
<gene>
    <name evidence="9" type="primary">ppiB_1</name>
    <name evidence="9" type="ORF">GALL_68710</name>
</gene>
<accession>A0A1J5SS78</accession>
<organism evidence="9">
    <name type="scientific">mine drainage metagenome</name>
    <dbReference type="NCBI Taxonomy" id="410659"/>
    <lineage>
        <taxon>unclassified sequences</taxon>
        <taxon>metagenomes</taxon>
        <taxon>ecological metagenomes</taxon>
    </lineage>
</organism>
<dbReference type="InterPro" id="IPR002130">
    <property type="entry name" value="Cyclophilin-type_PPIase_dom"/>
</dbReference>
<sequence length="195" mass="21206">MKLIHIALAFLLAGLCVLPAQAASTPATKGKMKMVRLHTNHGNITLQLDAEKAPVTVQNFLDYVNSGFYSNTIFHRVIPNFMIQGGGFEPGLIQKKTNAPIKNEAANGLKNDIYTIAMARTGDPHSATAQFFINTKNNSFLDYPGQDGWGYCVFGKVVEGQEVVDAIGKVKTGSSGFYQDVPKEDVIITKAEVIE</sequence>
<comment type="caution">
    <text evidence="9">The sequence shown here is derived from an EMBL/GenBank/DDBJ whole genome shotgun (WGS) entry which is preliminary data.</text>
</comment>
<dbReference type="PIRSF" id="PIRSF001467">
    <property type="entry name" value="Peptidylpro_ismrse"/>
    <property type="match status" value="1"/>
</dbReference>
<proteinExistence type="inferred from homology"/>
<dbReference type="InterPro" id="IPR024936">
    <property type="entry name" value="Cyclophilin-type_PPIase"/>
</dbReference>
<dbReference type="InterPro" id="IPR044665">
    <property type="entry name" value="E_coli_cyclophilin_A-like"/>
</dbReference>
<keyword evidence="5" id="KW-0963">Cytoplasm</keyword>
<evidence type="ECO:0000259" key="8">
    <source>
        <dbReference type="PROSITE" id="PS50072"/>
    </source>
</evidence>
<dbReference type="Pfam" id="PF00160">
    <property type="entry name" value="Pro_isomerase"/>
    <property type="match status" value="1"/>
</dbReference>
<comment type="subcellular location">
    <subcellularLocation>
        <location evidence="2">Cytoplasm</location>
    </subcellularLocation>
</comment>
<evidence type="ECO:0000256" key="4">
    <source>
        <dbReference type="ARBA" id="ARBA00013194"/>
    </source>
</evidence>
<dbReference type="Gene3D" id="2.40.100.10">
    <property type="entry name" value="Cyclophilin-like"/>
    <property type="match status" value="1"/>
</dbReference>
<keyword evidence="7 9" id="KW-0413">Isomerase</keyword>
<evidence type="ECO:0000256" key="3">
    <source>
        <dbReference type="ARBA" id="ARBA00007365"/>
    </source>
</evidence>
<name>A0A1J5SS78_9ZZZZ</name>
<dbReference type="FunFam" id="2.40.100.10:FF:000004">
    <property type="entry name" value="Peptidyl-prolyl cis-trans isomerase"/>
    <property type="match status" value="1"/>
</dbReference>
<dbReference type="GO" id="GO:0003755">
    <property type="term" value="F:peptidyl-prolyl cis-trans isomerase activity"/>
    <property type="evidence" value="ECO:0007669"/>
    <property type="project" value="UniProtKB-KW"/>
</dbReference>
<comment type="function">
    <text evidence="1">PPIases accelerate the folding of proteins. It catalyzes the cis-trans isomerization of proline imidic peptide bonds in oligopeptides.</text>
</comment>
<evidence type="ECO:0000256" key="2">
    <source>
        <dbReference type="ARBA" id="ARBA00004496"/>
    </source>
</evidence>
<dbReference type="EC" id="5.2.1.8" evidence="4"/>
<evidence type="ECO:0000256" key="7">
    <source>
        <dbReference type="ARBA" id="ARBA00023235"/>
    </source>
</evidence>
<evidence type="ECO:0000313" key="9">
    <source>
        <dbReference type="EMBL" id="OIR11378.1"/>
    </source>
</evidence>
<dbReference type="AlphaFoldDB" id="A0A1J5SS78"/>
<keyword evidence="6" id="KW-0697">Rotamase</keyword>
<dbReference type="CDD" id="cd01920">
    <property type="entry name" value="cyclophilin_EcCYP_like"/>
    <property type="match status" value="1"/>
</dbReference>
<protein>
    <recommendedName>
        <fullName evidence="4">peptidylprolyl isomerase</fullName>
        <ecNumber evidence="4">5.2.1.8</ecNumber>
    </recommendedName>
</protein>
<dbReference type="PANTHER" id="PTHR43246">
    <property type="entry name" value="PEPTIDYL-PROLYL CIS-TRANS ISOMERASE CYP38, CHLOROPLASTIC"/>
    <property type="match status" value="1"/>
</dbReference>
<evidence type="ECO:0000256" key="5">
    <source>
        <dbReference type="ARBA" id="ARBA00022490"/>
    </source>
</evidence>
<comment type="similarity">
    <text evidence="3">Belongs to the cyclophilin-type PPIase family.</text>
</comment>
<dbReference type="EMBL" id="MLJW01000020">
    <property type="protein sequence ID" value="OIR11378.1"/>
    <property type="molecule type" value="Genomic_DNA"/>
</dbReference>
<reference evidence="9" key="1">
    <citation type="submission" date="2016-10" db="EMBL/GenBank/DDBJ databases">
        <title>Sequence of Gallionella enrichment culture.</title>
        <authorList>
            <person name="Poehlein A."/>
            <person name="Muehling M."/>
            <person name="Daniel R."/>
        </authorList>
    </citation>
    <scope>NUCLEOTIDE SEQUENCE</scope>
</reference>